<gene>
    <name evidence="1" type="ORF">IPO85_00855</name>
</gene>
<accession>A0A9D7S6X2</accession>
<reference evidence="1 2" key="1">
    <citation type="submission" date="2020-10" db="EMBL/GenBank/DDBJ databases">
        <title>Connecting structure to function with the recovery of over 1000 high-quality activated sludge metagenome-assembled genomes encoding full-length rRNA genes using long-read sequencing.</title>
        <authorList>
            <person name="Singleton C.M."/>
            <person name="Petriglieri F."/>
            <person name="Kristensen J.M."/>
            <person name="Kirkegaard R.H."/>
            <person name="Michaelsen T.Y."/>
            <person name="Andersen M.H."/>
            <person name="Karst S.M."/>
            <person name="Dueholm M.S."/>
            <person name="Nielsen P.H."/>
            <person name="Albertsen M."/>
        </authorList>
    </citation>
    <scope>NUCLEOTIDE SEQUENCE [LARGE SCALE GENOMIC DNA]</scope>
    <source>
        <strain evidence="1">Ribe_18-Q3-R11-54_BAT3C.373</strain>
    </source>
</reference>
<protein>
    <submittedName>
        <fullName evidence="1">Uncharacterized protein</fullName>
    </submittedName>
</protein>
<dbReference type="EMBL" id="JADKFW010000004">
    <property type="protein sequence ID" value="MBK9716076.1"/>
    <property type="molecule type" value="Genomic_DNA"/>
</dbReference>
<evidence type="ECO:0000313" key="1">
    <source>
        <dbReference type="EMBL" id="MBK9716076.1"/>
    </source>
</evidence>
<evidence type="ECO:0000313" key="2">
    <source>
        <dbReference type="Proteomes" id="UP000808349"/>
    </source>
</evidence>
<name>A0A9D7S6X2_9BACT</name>
<sequence length="98" mass="11610">MIEHELSGEVNIPICSIIFYKEHAYYGFSIDYYSKKVYNVNILDNFNIFDLKPEVEHFNNDHVIISEFNNKYEVVQTKIFIGSPDLSKKLIQIYKVQL</sequence>
<proteinExistence type="predicted"/>
<organism evidence="1 2">
    <name type="scientific">Candidatus Defluviibacterium haderslevense</name>
    <dbReference type="NCBI Taxonomy" id="2981993"/>
    <lineage>
        <taxon>Bacteria</taxon>
        <taxon>Pseudomonadati</taxon>
        <taxon>Bacteroidota</taxon>
        <taxon>Saprospiria</taxon>
        <taxon>Saprospirales</taxon>
        <taxon>Saprospiraceae</taxon>
        <taxon>Candidatus Defluviibacterium</taxon>
    </lineage>
</organism>
<dbReference type="AlphaFoldDB" id="A0A9D7S6X2"/>
<dbReference type="Proteomes" id="UP000808349">
    <property type="component" value="Unassembled WGS sequence"/>
</dbReference>
<comment type="caution">
    <text evidence="1">The sequence shown here is derived from an EMBL/GenBank/DDBJ whole genome shotgun (WGS) entry which is preliminary data.</text>
</comment>